<dbReference type="AlphaFoldDB" id="A0A3M7T728"/>
<reference evidence="1 2" key="1">
    <citation type="journal article" date="2018" name="Sci. Rep.">
        <title>Genomic signatures of local adaptation to the degree of environmental predictability in rotifers.</title>
        <authorList>
            <person name="Franch-Gras L."/>
            <person name="Hahn C."/>
            <person name="Garcia-Roger E.M."/>
            <person name="Carmona M.J."/>
            <person name="Serra M."/>
            <person name="Gomez A."/>
        </authorList>
    </citation>
    <scope>NUCLEOTIDE SEQUENCE [LARGE SCALE GENOMIC DNA]</scope>
    <source>
        <strain evidence="1">HYR1</strain>
    </source>
</reference>
<keyword evidence="2" id="KW-1185">Reference proteome</keyword>
<accession>A0A3M7T728</accession>
<dbReference type="EMBL" id="REGN01000185">
    <property type="protein sequence ID" value="RNA43717.1"/>
    <property type="molecule type" value="Genomic_DNA"/>
</dbReference>
<evidence type="ECO:0000313" key="2">
    <source>
        <dbReference type="Proteomes" id="UP000276133"/>
    </source>
</evidence>
<name>A0A3M7T728_BRAPC</name>
<protein>
    <submittedName>
        <fullName evidence="1">Uncharacterized protein</fullName>
    </submittedName>
</protein>
<gene>
    <name evidence="1" type="ORF">BpHYR1_045981</name>
</gene>
<evidence type="ECO:0000313" key="1">
    <source>
        <dbReference type="EMBL" id="RNA43717.1"/>
    </source>
</evidence>
<organism evidence="1 2">
    <name type="scientific">Brachionus plicatilis</name>
    <name type="common">Marine rotifer</name>
    <name type="synonym">Brachionus muelleri</name>
    <dbReference type="NCBI Taxonomy" id="10195"/>
    <lineage>
        <taxon>Eukaryota</taxon>
        <taxon>Metazoa</taxon>
        <taxon>Spiralia</taxon>
        <taxon>Gnathifera</taxon>
        <taxon>Rotifera</taxon>
        <taxon>Eurotatoria</taxon>
        <taxon>Monogononta</taxon>
        <taxon>Pseudotrocha</taxon>
        <taxon>Ploima</taxon>
        <taxon>Brachionidae</taxon>
        <taxon>Brachionus</taxon>
    </lineage>
</organism>
<sequence>MLGIKIDQPSFQIAMLPKEHYFVSFQPNFLNLNRVVQSANTKNLKNIIYMDPVSLDRYPLEADSRISKYDFVFDLFRLFFS</sequence>
<dbReference type="Proteomes" id="UP000276133">
    <property type="component" value="Unassembled WGS sequence"/>
</dbReference>
<proteinExistence type="predicted"/>
<comment type="caution">
    <text evidence="1">The sequence shown here is derived from an EMBL/GenBank/DDBJ whole genome shotgun (WGS) entry which is preliminary data.</text>
</comment>